<sequence>MASVGETPDNLVYVFTAIAFAGVMALESLLPRRELAAGLANRWLSNFGIGALNWYLTTVLGTWVLIWLSQWAALHQLGLLNRIGAPHWLGFLLLLLSTQLVSYWLHRAFHEVRWLWPIHAVHHSDVDVDVSTSYRHHPLEPLISLPITAPLVIALGVSMEAALAYRVFAVAATLLSHSNVYIPRRADRVLRYLLLTPDYHRLHHCSDPQYTNSNYGSLVPWFDYLFGTARQRPFDEQASMELGLEYLREPRDSRLDQLLLTPLHMRQP</sequence>
<evidence type="ECO:0000256" key="1">
    <source>
        <dbReference type="ARBA" id="ARBA00004370"/>
    </source>
</evidence>
<dbReference type="GO" id="GO:0016491">
    <property type="term" value="F:oxidoreductase activity"/>
    <property type="evidence" value="ECO:0007669"/>
    <property type="project" value="InterPro"/>
</dbReference>
<dbReference type="PANTHER" id="PTHR11863">
    <property type="entry name" value="STEROL DESATURASE"/>
    <property type="match status" value="1"/>
</dbReference>
<comment type="caution">
    <text evidence="7">The sequence shown here is derived from an EMBL/GenBank/DDBJ whole genome shotgun (WGS) entry which is preliminary data.</text>
</comment>
<evidence type="ECO:0000256" key="2">
    <source>
        <dbReference type="ARBA" id="ARBA00022692"/>
    </source>
</evidence>
<dbReference type="AlphaFoldDB" id="A0A4Z0M660"/>
<feature type="transmembrane region" description="Helical" evidence="5">
    <location>
        <begin position="12"/>
        <end position="31"/>
    </location>
</feature>
<dbReference type="InterPro" id="IPR050307">
    <property type="entry name" value="Sterol_Desaturase_Related"/>
</dbReference>
<reference evidence="7 8" key="1">
    <citation type="submission" date="2019-04" db="EMBL/GenBank/DDBJ databases">
        <title>Taxonomy of novel Haliea sp. from mangrove soil of West Coast of India.</title>
        <authorList>
            <person name="Verma A."/>
            <person name="Kumar P."/>
            <person name="Krishnamurthi S."/>
        </authorList>
    </citation>
    <scope>NUCLEOTIDE SEQUENCE [LARGE SCALE GENOMIC DNA]</scope>
    <source>
        <strain evidence="7 8">SAOS-164</strain>
    </source>
</reference>
<evidence type="ECO:0000256" key="4">
    <source>
        <dbReference type="ARBA" id="ARBA00023136"/>
    </source>
</evidence>
<evidence type="ECO:0000313" key="8">
    <source>
        <dbReference type="Proteomes" id="UP000298050"/>
    </source>
</evidence>
<accession>A0A4Z0M660</accession>
<evidence type="ECO:0000313" key="7">
    <source>
        <dbReference type="EMBL" id="TGD74878.1"/>
    </source>
</evidence>
<keyword evidence="2 5" id="KW-0812">Transmembrane</keyword>
<feature type="domain" description="Fatty acid hydroxylase" evidence="6">
    <location>
        <begin position="91"/>
        <end position="228"/>
    </location>
</feature>
<evidence type="ECO:0000256" key="5">
    <source>
        <dbReference type="SAM" id="Phobius"/>
    </source>
</evidence>
<dbReference type="GO" id="GO:0008610">
    <property type="term" value="P:lipid biosynthetic process"/>
    <property type="evidence" value="ECO:0007669"/>
    <property type="project" value="InterPro"/>
</dbReference>
<name>A0A4Z0M660_9GAMM</name>
<dbReference type="RefSeq" id="WP_135442051.1">
    <property type="nucleotide sequence ID" value="NZ_SRLE01000005.1"/>
</dbReference>
<proteinExistence type="predicted"/>
<dbReference type="Proteomes" id="UP000298050">
    <property type="component" value="Unassembled WGS sequence"/>
</dbReference>
<comment type="subcellular location">
    <subcellularLocation>
        <location evidence="1">Membrane</location>
    </subcellularLocation>
</comment>
<dbReference type="Pfam" id="PF04116">
    <property type="entry name" value="FA_hydroxylase"/>
    <property type="match status" value="1"/>
</dbReference>
<keyword evidence="3 5" id="KW-1133">Transmembrane helix</keyword>
<dbReference type="InterPro" id="IPR006694">
    <property type="entry name" value="Fatty_acid_hydroxylase"/>
</dbReference>
<dbReference type="GO" id="GO:0005506">
    <property type="term" value="F:iron ion binding"/>
    <property type="evidence" value="ECO:0007669"/>
    <property type="project" value="InterPro"/>
</dbReference>
<gene>
    <name evidence="7" type="ORF">E4634_06710</name>
</gene>
<feature type="transmembrane region" description="Helical" evidence="5">
    <location>
        <begin position="88"/>
        <end position="105"/>
    </location>
</feature>
<dbReference type="OrthoDB" id="9770329at2"/>
<evidence type="ECO:0000259" key="6">
    <source>
        <dbReference type="Pfam" id="PF04116"/>
    </source>
</evidence>
<keyword evidence="8" id="KW-1185">Reference proteome</keyword>
<dbReference type="EMBL" id="SRLE01000005">
    <property type="protein sequence ID" value="TGD74878.1"/>
    <property type="molecule type" value="Genomic_DNA"/>
</dbReference>
<keyword evidence="4 5" id="KW-0472">Membrane</keyword>
<protein>
    <submittedName>
        <fullName evidence="7">Sterol desaturase family protein</fullName>
    </submittedName>
</protein>
<evidence type="ECO:0000256" key="3">
    <source>
        <dbReference type="ARBA" id="ARBA00022989"/>
    </source>
</evidence>
<organism evidence="7 8">
    <name type="scientific">Mangrovimicrobium sediminis</name>
    <dbReference type="NCBI Taxonomy" id="2562682"/>
    <lineage>
        <taxon>Bacteria</taxon>
        <taxon>Pseudomonadati</taxon>
        <taxon>Pseudomonadota</taxon>
        <taxon>Gammaproteobacteria</taxon>
        <taxon>Cellvibrionales</taxon>
        <taxon>Halieaceae</taxon>
        <taxon>Mangrovimicrobium</taxon>
    </lineage>
</organism>
<feature type="transmembrane region" description="Helical" evidence="5">
    <location>
        <begin position="43"/>
        <end position="68"/>
    </location>
</feature>
<dbReference type="GO" id="GO:0016020">
    <property type="term" value="C:membrane"/>
    <property type="evidence" value="ECO:0007669"/>
    <property type="project" value="UniProtKB-SubCell"/>
</dbReference>